<comment type="caution">
    <text evidence="1">The sequence shown here is derived from an EMBL/GenBank/DDBJ whole genome shotgun (WGS) entry which is preliminary data.</text>
</comment>
<evidence type="ECO:0000313" key="1">
    <source>
        <dbReference type="EMBL" id="GIX66922.1"/>
    </source>
</evidence>
<sequence>MVLCEFNSYDSFWPRASRDGINQYCSRNLFVVSVECLCQRRARSEANPILIASPHIIHVVTDDAFQLASYGTPHSQYKE</sequence>
<proteinExistence type="predicted"/>
<accession>A0AAV4M399</accession>
<reference evidence="1 2" key="1">
    <citation type="submission" date="2021-06" db="EMBL/GenBank/DDBJ databases">
        <title>Caerostris darwini draft genome.</title>
        <authorList>
            <person name="Kono N."/>
            <person name="Arakawa K."/>
        </authorList>
    </citation>
    <scope>NUCLEOTIDE SEQUENCE [LARGE SCALE GENOMIC DNA]</scope>
</reference>
<dbReference type="Proteomes" id="UP001054837">
    <property type="component" value="Unassembled WGS sequence"/>
</dbReference>
<organism evidence="1 2">
    <name type="scientific">Caerostris darwini</name>
    <dbReference type="NCBI Taxonomy" id="1538125"/>
    <lineage>
        <taxon>Eukaryota</taxon>
        <taxon>Metazoa</taxon>
        <taxon>Ecdysozoa</taxon>
        <taxon>Arthropoda</taxon>
        <taxon>Chelicerata</taxon>
        <taxon>Arachnida</taxon>
        <taxon>Araneae</taxon>
        <taxon>Araneomorphae</taxon>
        <taxon>Entelegynae</taxon>
        <taxon>Araneoidea</taxon>
        <taxon>Araneidae</taxon>
        <taxon>Caerostris</taxon>
    </lineage>
</organism>
<dbReference type="EMBL" id="BPLQ01000036">
    <property type="protein sequence ID" value="GIX66922.1"/>
    <property type="molecule type" value="Genomic_DNA"/>
</dbReference>
<protein>
    <submittedName>
        <fullName evidence="1">Uncharacterized protein</fullName>
    </submittedName>
</protein>
<name>A0AAV4M399_9ARAC</name>
<evidence type="ECO:0000313" key="2">
    <source>
        <dbReference type="Proteomes" id="UP001054837"/>
    </source>
</evidence>
<keyword evidence="2" id="KW-1185">Reference proteome</keyword>
<dbReference type="AlphaFoldDB" id="A0AAV4M399"/>
<gene>
    <name evidence="1" type="ORF">CDAR_552751</name>
</gene>